<dbReference type="Gene3D" id="3.40.1350.10">
    <property type="match status" value="1"/>
</dbReference>
<dbReference type="InterPro" id="IPR011856">
    <property type="entry name" value="tRNA_endonuc-like_dom_sf"/>
</dbReference>
<organism evidence="1 2">
    <name type="scientific">Minwuia thermotolerans</name>
    <dbReference type="NCBI Taxonomy" id="2056226"/>
    <lineage>
        <taxon>Bacteria</taxon>
        <taxon>Pseudomonadati</taxon>
        <taxon>Pseudomonadota</taxon>
        <taxon>Alphaproteobacteria</taxon>
        <taxon>Minwuiales</taxon>
        <taxon>Minwuiaceae</taxon>
        <taxon>Minwuia</taxon>
    </lineage>
</organism>
<sequence length="309" mass="35231">MTELGELREVGLREAWEHEAHSFTPWLCDNLGALGDEVGLTLELVRREAPVQQYSADILARSAADDSLVLIENQLEGSDHRHLGQIMTYLAGLDAQTVIWVAARFEEPHVSAIKWLNEHTPEPFAFFAVQVKVVRIGDSLPAPLFDVLVRPNHWERRLQAEAAEAPTELGQFRRDFWTHVIERHPEAWEGVLPSASSSRHWWDDHWEVFIALFVSKQRVGVFLRGRRGARAEETAAFLEPHAEWLASRLGVDMGGEGRQQFFTTRLEADVTDRTQWDRLADWLTATAERYWPVVEELHADDANSGGESR</sequence>
<dbReference type="GO" id="GO:0003676">
    <property type="term" value="F:nucleic acid binding"/>
    <property type="evidence" value="ECO:0007669"/>
    <property type="project" value="InterPro"/>
</dbReference>
<proteinExistence type="predicted"/>
<dbReference type="RefSeq" id="WP_109794765.1">
    <property type="nucleotide sequence ID" value="NZ_PHIG01000047.1"/>
</dbReference>
<dbReference type="AlphaFoldDB" id="A0A2M9FXX7"/>
<comment type="caution">
    <text evidence="1">The sequence shown here is derived from an EMBL/GenBank/DDBJ whole genome shotgun (WGS) entry which is preliminary data.</text>
</comment>
<dbReference type="Proteomes" id="UP000229498">
    <property type="component" value="Unassembled WGS sequence"/>
</dbReference>
<evidence type="ECO:0000313" key="2">
    <source>
        <dbReference type="Proteomes" id="UP000229498"/>
    </source>
</evidence>
<evidence type="ECO:0000313" key="1">
    <source>
        <dbReference type="EMBL" id="PJK28318.1"/>
    </source>
</evidence>
<gene>
    <name evidence="1" type="ORF">CVT23_18280</name>
</gene>
<keyword evidence="2" id="KW-1185">Reference proteome</keyword>
<reference evidence="1 2" key="1">
    <citation type="submission" date="2017-11" db="EMBL/GenBank/DDBJ databases">
        <title>Draft genome sequence of Rhizobiales bacterium SY3-13.</title>
        <authorList>
            <person name="Sun C."/>
        </authorList>
    </citation>
    <scope>NUCLEOTIDE SEQUENCE [LARGE SCALE GENOMIC DNA]</scope>
    <source>
        <strain evidence="1 2">SY3-13</strain>
    </source>
</reference>
<name>A0A2M9FXX7_9PROT</name>
<protein>
    <recommendedName>
        <fullName evidence="3">DUF4268 domain-containing protein</fullName>
    </recommendedName>
</protein>
<dbReference type="EMBL" id="PHIG01000047">
    <property type="protein sequence ID" value="PJK28318.1"/>
    <property type="molecule type" value="Genomic_DNA"/>
</dbReference>
<evidence type="ECO:0008006" key="3">
    <source>
        <dbReference type="Google" id="ProtNLM"/>
    </source>
</evidence>
<dbReference type="OrthoDB" id="570199at2"/>
<accession>A0A2M9FXX7</accession>